<evidence type="ECO:0000313" key="9">
    <source>
        <dbReference type="EMBL" id="RUS34014.1"/>
    </source>
</evidence>
<reference evidence="9 10" key="1">
    <citation type="journal article" date="2018" name="New Phytol.">
        <title>Phylogenomics of Endogonaceae and evolution of mycorrhizas within Mucoromycota.</title>
        <authorList>
            <person name="Chang Y."/>
            <person name="Desiro A."/>
            <person name="Na H."/>
            <person name="Sandor L."/>
            <person name="Lipzen A."/>
            <person name="Clum A."/>
            <person name="Barry K."/>
            <person name="Grigoriev I.V."/>
            <person name="Martin F.M."/>
            <person name="Stajich J.E."/>
            <person name="Smith M.E."/>
            <person name="Bonito G."/>
            <person name="Spatafora J.W."/>
        </authorList>
    </citation>
    <scope>NUCLEOTIDE SEQUENCE [LARGE SCALE GENOMIC DNA]</scope>
    <source>
        <strain evidence="9 10">AD002</strain>
    </source>
</reference>
<evidence type="ECO:0000256" key="1">
    <source>
        <dbReference type="ARBA" id="ARBA00004236"/>
    </source>
</evidence>
<accession>A0A433QWA0</accession>
<protein>
    <recommendedName>
        <fullName evidence="8">ABC transporter substrate-binding protein PnrA-like domain-containing protein</fullName>
    </recommendedName>
</protein>
<organism evidence="9 10">
    <name type="scientific">Jimgerdemannia flammicorona</name>
    <dbReference type="NCBI Taxonomy" id="994334"/>
    <lineage>
        <taxon>Eukaryota</taxon>
        <taxon>Fungi</taxon>
        <taxon>Fungi incertae sedis</taxon>
        <taxon>Mucoromycota</taxon>
        <taxon>Mucoromycotina</taxon>
        <taxon>Endogonomycetes</taxon>
        <taxon>Endogonales</taxon>
        <taxon>Endogonaceae</taxon>
        <taxon>Jimgerdemannia</taxon>
    </lineage>
</organism>
<evidence type="ECO:0000256" key="7">
    <source>
        <dbReference type="SAM" id="SignalP"/>
    </source>
</evidence>
<feature type="region of interest" description="Disordered" evidence="6">
    <location>
        <begin position="476"/>
        <end position="497"/>
    </location>
</feature>
<keyword evidence="4" id="KW-0472">Membrane</keyword>
<proteinExistence type="predicted"/>
<dbReference type="GO" id="GO:0005886">
    <property type="term" value="C:plasma membrane"/>
    <property type="evidence" value="ECO:0007669"/>
    <property type="project" value="UniProtKB-SubCell"/>
</dbReference>
<keyword evidence="10" id="KW-1185">Reference proteome</keyword>
<evidence type="ECO:0000313" key="10">
    <source>
        <dbReference type="Proteomes" id="UP000274822"/>
    </source>
</evidence>
<name>A0A433QWA0_9FUNG</name>
<feature type="chain" id="PRO_5019580200" description="ABC transporter substrate-binding protein PnrA-like domain-containing protein" evidence="7">
    <location>
        <begin position="24"/>
        <end position="529"/>
    </location>
</feature>
<feature type="region of interest" description="Disordered" evidence="6">
    <location>
        <begin position="90"/>
        <end position="116"/>
    </location>
</feature>
<sequence>MHIPTLFCAAALLLASLTPRAAASGSTLDVSVILRGGEDSQKQGTTDSMASEGAKEGCPAVVNYPSRNEPSRHCSSPLLQLCLDLRKTHPCRHRRPPVDRDRLPPTDDDAVHASADDGHHQPVKIEHTACNLNLVVPTAEDEQEFTQAVPKAAQQSDFVLAMGYFAQKAVHSAAQQNQDKKFAILDFEFTPPVPNIASVLFKDDQEGFLAGLLAGEIASSRNKKVAVIGGVNQPDVRRKVNGFANGVKYACPDCTPYCIYTKSFINEHRESDSIAASIQALNGVDVVYNAASITGTMTLKKLTTENGILAIGDTTDEWITNWAMGSVPGSEKVLTSVIRDYRYCQCPNKIFTASFTFILHLHPSPSSFTFIHILTILLFPSLCRVMVRELIKAAMNNSFTTGLTLLYGVTNNTETTVLRLADCHEACDVYNADLRRKMEDYMTKLGSGEIKTDIDHKSGMWKTQGGGGTQCKNIDSVPSKAANNSHQKNATKSEGSLTRGGAVVDGATYYAGVLALLVLSKVMVDAGLM</sequence>
<evidence type="ECO:0000256" key="4">
    <source>
        <dbReference type="ARBA" id="ARBA00023136"/>
    </source>
</evidence>
<evidence type="ECO:0000259" key="8">
    <source>
        <dbReference type="Pfam" id="PF02608"/>
    </source>
</evidence>
<dbReference type="Gene3D" id="3.40.50.2300">
    <property type="match status" value="1"/>
</dbReference>
<feature type="signal peptide" evidence="7">
    <location>
        <begin position="1"/>
        <end position="23"/>
    </location>
</feature>
<evidence type="ECO:0000256" key="5">
    <source>
        <dbReference type="ARBA" id="ARBA00023288"/>
    </source>
</evidence>
<feature type="domain" description="ABC transporter substrate-binding protein PnrA-like" evidence="8">
    <location>
        <begin position="107"/>
        <end position="341"/>
    </location>
</feature>
<evidence type="ECO:0000256" key="3">
    <source>
        <dbReference type="ARBA" id="ARBA00022729"/>
    </source>
</evidence>
<dbReference type="PANTHER" id="PTHR34296">
    <property type="entry name" value="TRANSCRIPTIONAL ACTIVATOR PROTEIN MED"/>
    <property type="match status" value="1"/>
</dbReference>
<feature type="compositionally biased region" description="Basic and acidic residues" evidence="6">
    <location>
        <begin position="96"/>
        <end position="116"/>
    </location>
</feature>
<dbReference type="PANTHER" id="PTHR34296:SF2">
    <property type="entry name" value="ABC TRANSPORTER GUANOSINE-BINDING PROTEIN NUPN"/>
    <property type="match status" value="1"/>
</dbReference>
<feature type="compositionally biased region" description="Polar residues" evidence="6">
    <location>
        <begin position="481"/>
        <end position="496"/>
    </location>
</feature>
<dbReference type="EMBL" id="RBNJ01000789">
    <property type="protein sequence ID" value="RUS34014.1"/>
    <property type="molecule type" value="Genomic_DNA"/>
</dbReference>
<dbReference type="Pfam" id="PF02608">
    <property type="entry name" value="Bmp"/>
    <property type="match status" value="1"/>
</dbReference>
<keyword evidence="2" id="KW-1003">Cell membrane</keyword>
<dbReference type="Proteomes" id="UP000274822">
    <property type="component" value="Unassembled WGS sequence"/>
</dbReference>
<keyword evidence="3 7" id="KW-0732">Signal</keyword>
<dbReference type="InterPro" id="IPR050957">
    <property type="entry name" value="BMP_lipoprotein"/>
</dbReference>
<dbReference type="InterPro" id="IPR003760">
    <property type="entry name" value="PnrA-like"/>
</dbReference>
<keyword evidence="5" id="KW-0449">Lipoprotein</keyword>
<evidence type="ECO:0000256" key="2">
    <source>
        <dbReference type="ARBA" id="ARBA00022475"/>
    </source>
</evidence>
<gene>
    <name evidence="9" type="ORF">BC938DRAFT_482831</name>
</gene>
<dbReference type="AlphaFoldDB" id="A0A433QWA0"/>
<comment type="subcellular location">
    <subcellularLocation>
        <location evidence="1">Cell membrane</location>
    </subcellularLocation>
</comment>
<evidence type="ECO:0000256" key="6">
    <source>
        <dbReference type="SAM" id="MobiDB-lite"/>
    </source>
</evidence>
<comment type="caution">
    <text evidence="9">The sequence shown here is derived from an EMBL/GenBank/DDBJ whole genome shotgun (WGS) entry which is preliminary data.</text>
</comment>